<dbReference type="InterPro" id="IPR011922">
    <property type="entry name" value="Cell_div_FtsL"/>
</dbReference>
<keyword evidence="2 8" id="KW-1003">Cell membrane</keyword>
<dbReference type="Pfam" id="PF04999">
    <property type="entry name" value="FtsL"/>
    <property type="match status" value="1"/>
</dbReference>
<keyword evidence="11" id="KW-1185">Reference proteome</keyword>
<protein>
    <recommendedName>
        <fullName evidence="8 9">Cell division protein FtsL</fullName>
    </recommendedName>
</protein>
<keyword evidence="7 8" id="KW-0131">Cell cycle</keyword>
<evidence type="ECO:0000256" key="7">
    <source>
        <dbReference type="ARBA" id="ARBA00023306"/>
    </source>
</evidence>
<dbReference type="NCBIfam" id="TIGR02209">
    <property type="entry name" value="ftsL_broad"/>
    <property type="match status" value="1"/>
</dbReference>
<keyword evidence="5 8" id="KW-1133">Transmembrane helix</keyword>
<name>A0ABU2CG54_9BURK</name>
<evidence type="ECO:0000256" key="6">
    <source>
        <dbReference type="ARBA" id="ARBA00023136"/>
    </source>
</evidence>
<comment type="similarity">
    <text evidence="8">Belongs to the FtsL family.</text>
</comment>
<organism evidence="10 11">
    <name type="scientific">Rhodoferax ferrireducens</name>
    <dbReference type="NCBI Taxonomy" id="192843"/>
    <lineage>
        <taxon>Bacteria</taxon>
        <taxon>Pseudomonadati</taxon>
        <taxon>Pseudomonadota</taxon>
        <taxon>Betaproteobacteria</taxon>
        <taxon>Burkholderiales</taxon>
        <taxon>Comamonadaceae</taxon>
        <taxon>Rhodoferax</taxon>
    </lineage>
</organism>
<proteinExistence type="inferred from homology"/>
<gene>
    <name evidence="8" type="primary">ftsL</name>
    <name evidence="10" type="ORF">J2X19_004879</name>
</gene>
<sequence>MTRLNLVLLLAVIASALYLVHTQYESRSLFVEVDKAIALSHKLEIENERLQVEKRAQATPLRVEKLAKEQLQMRTSTPAITQYVTVMAPTAAASEARP</sequence>
<evidence type="ECO:0000256" key="8">
    <source>
        <dbReference type="HAMAP-Rule" id="MF_00910"/>
    </source>
</evidence>
<comment type="subcellular location">
    <subcellularLocation>
        <location evidence="8">Cell inner membrane</location>
        <topology evidence="8">Single-pass type II membrane protein</topology>
    </subcellularLocation>
    <subcellularLocation>
        <location evidence="1">Cell membrane</location>
        <topology evidence="1">Single-pass type II membrane protein</topology>
    </subcellularLocation>
    <text evidence="8">Localizes to the division septum where it forms a ring structure.</text>
</comment>
<dbReference type="Proteomes" id="UP001180487">
    <property type="component" value="Unassembled WGS sequence"/>
</dbReference>
<keyword evidence="3 8" id="KW-0132">Cell division</keyword>
<evidence type="ECO:0000256" key="1">
    <source>
        <dbReference type="ARBA" id="ARBA00004401"/>
    </source>
</evidence>
<comment type="function">
    <text evidence="8">Essential cell division protein. May link together the upstream cell division proteins, which are predominantly cytoplasmic, with the downstream cell division proteins, which are predominantly periplasmic.</text>
</comment>
<dbReference type="GO" id="GO:0051301">
    <property type="term" value="P:cell division"/>
    <property type="evidence" value="ECO:0007669"/>
    <property type="project" value="UniProtKB-KW"/>
</dbReference>
<dbReference type="PANTHER" id="PTHR37479:SF1">
    <property type="entry name" value="CELL DIVISION PROTEIN FTSL"/>
    <property type="match status" value="1"/>
</dbReference>
<keyword evidence="4 8" id="KW-0812">Transmembrane</keyword>
<evidence type="ECO:0000256" key="9">
    <source>
        <dbReference type="NCBIfam" id="TIGR02209"/>
    </source>
</evidence>
<accession>A0ABU2CG54</accession>
<dbReference type="RefSeq" id="WP_116608330.1">
    <property type="nucleotide sequence ID" value="NZ_JAVDXT010000007.1"/>
</dbReference>
<evidence type="ECO:0000256" key="5">
    <source>
        <dbReference type="ARBA" id="ARBA00022989"/>
    </source>
</evidence>
<comment type="caution">
    <text evidence="10">The sequence shown here is derived from an EMBL/GenBank/DDBJ whole genome shotgun (WGS) entry which is preliminary data.</text>
</comment>
<dbReference type="PANTHER" id="PTHR37479">
    <property type="entry name" value="CELL DIVISION PROTEIN FTSL"/>
    <property type="match status" value="1"/>
</dbReference>
<dbReference type="EMBL" id="JAVDXT010000007">
    <property type="protein sequence ID" value="MDR7380177.1"/>
    <property type="molecule type" value="Genomic_DNA"/>
</dbReference>
<evidence type="ECO:0000313" key="11">
    <source>
        <dbReference type="Proteomes" id="UP001180487"/>
    </source>
</evidence>
<comment type="subunit">
    <text evidence="8">Part of a complex composed of FtsB, FtsL and FtsQ.</text>
</comment>
<dbReference type="HAMAP" id="MF_00910">
    <property type="entry name" value="FtsL"/>
    <property type="match status" value="1"/>
</dbReference>
<evidence type="ECO:0000256" key="2">
    <source>
        <dbReference type="ARBA" id="ARBA00022475"/>
    </source>
</evidence>
<evidence type="ECO:0000256" key="3">
    <source>
        <dbReference type="ARBA" id="ARBA00022618"/>
    </source>
</evidence>
<keyword evidence="8" id="KW-0997">Cell inner membrane</keyword>
<evidence type="ECO:0000256" key="4">
    <source>
        <dbReference type="ARBA" id="ARBA00022692"/>
    </source>
</evidence>
<keyword evidence="6 8" id="KW-0472">Membrane</keyword>
<evidence type="ECO:0000313" key="10">
    <source>
        <dbReference type="EMBL" id="MDR7380177.1"/>
    </source>
</evidence>
<reference evidence="10 11" key="1">
    <citation type="submission" date="2023-07" db="EMBL/GenBank/DDBJ databases">
        <title>Sorghum-associated microbial communities from plants grown in Nebraska, USA.</title>
        <authorList>
            <person name="Schachtman D."/>
        </authorList>
    </citation>
    <scope>NUCLEOTIDE SEQUENCE [LARGE SCALE GENOMIC DNA]</scope>
    <source>
        <strain evidence="10 11">BE313</strain>
    </source>
</reference>